<proteinExistence type="predicted"/>
<organism evidence="1 2">
    <name type="scientific">Mangrovivirga halotolerans</name>
    <dbReference type="NCBI Taxonomy" id="2993936"/>
    <lineage>
        <taxon>Bacteria</taxon>
        <taxon>Pseudomonadati</taxon>
        <taxon>Bacteroidota</taxon>
        <taxon>Cytophagia</taxon>
        <taxon>Cytophagales</taxon>
        <taxon>Mangrovivirgaceae</taxon>
        <taxon>Mangrovivirga</taxon>
    </lineage>
</organism>
<dbReference type="Proteomes" id="UP001209885">
    <property type="component" value="Unassembled WGS sequence"/>
</dbReference>
<dbReference type="RefSeq" id="WP_266058693.1">
    <property type="nucleotide sequence ID" value="NZ_JAPFQN010000013.1"/>
</dbReference>
<name>A0ABT3RWK3_9BACT</name>
<gene>
    <name evidence="1" type="ORF">OO013_19265</name>
</gene>
<evidence type="ECO:0000313" key="1">
    <source>
        <dbReference type="EMBL" id="MCX2746028.1"/>
    </source>
</evidence>
<keyword evidence="2" id="KW-1185">Reference proteome</keyword>
<protein>
    <submittedName>
        <fullName evidence="1">Uncharacterized protein</fullName>
    </submittedName>
</protein>
<evidence type="ECO:0000313" key="2">
    <source>
        <dbReference type="Proteomes" id="UP001209885"/>
    </source>
</evidence>
<accession>A0ABT3RWK3</accession>
<comment type="caution">
    <text evidence="1">The sequence shown here is derived from an EMBL/GenBank/DDBJ whole genome shotgun (WGS) entry which is preliminary data.</text>
</comment>
<dbReference type="EMBL" id="JAPFQN010000013">
    <property type="protein sequence ID" value="MCX2746028.1"/>
    <property type="molecule type" value="Genomic_DNA"/>
</dbReference>
<reference evidence="1 2" key="1">
    <citation type="submission" date="2022-11" db="EMBL/GenBank/DDBJ databases">
        <title>The characterization of three novel Bacteroidetes species and genomic analysis of their roles in tidal elemental geochemical cycles.</title>
        <authorList>
            <person name="Ma K."/>
        </authorList>
    </citation>
    <scope>NUCLEOTIDE SEQUENCE [LARGE SCALE GENOMIC DNA]</scope>
    <source>
        <strain evidence="1 2">M17</strain>
    </source>
</reference>
<sequence length="95" mass="10249">MANIFNPATTGIGESTSQLENTFESGIGGSVAVGSSTQEAPAAYLNYLYFDANFEFQHGDYIQVPETGTFQDNNGTPLGEKVNYTLTEVRATLEE</sequence>